<evidence type="ECO:0000313" key="3">
    <source>
        <dbReference type="Proteomes" id="UP000002320"/>
    </source>
</evidence>
<accession>B0WXP4</accession>
<dbReference type="EMBL" id="DS232170">
    <property type="protein sequence ID" value="EDS36569.1"/>
    <property type="molecule type" value="Genomic_DNA"/>
</dbReference>
<dbReference type="EnsemblMetazoa" id="CPIJ012048-RA">
    <property type="protein sequence ID" value="CPIJ012048-PA"/>
    <property type="gene ID" value="CPIJ012048"/>
</dbReference>
<protein>
    <submittedName>
        <fullName evidence="1 2">Uncharacterized protein</fullName>
    </submittedName>
</protein>
<gene>
    <name evidence="2" type="primary">6044696</name>
    <name evidence="1" type="ORF">CpipJ_CPIJ012048</name>
</gene>
<dbReference type="AlphaFoldDB" id="B0WXP4"/>
<evidence type="ECO:0000313" key="1">
    <source>
        <dbReference type="EMBL" id="EDS36569.1"/>
    </source>
</evidence>
<dbReference type="Proteomes" id="UP000002320">
    <property type="component" value="Unassembled WGS sequence"/>
</dbReference>
<dbReference type="VEuPathDB" id="VectorBase:CQUJHB020336"/>
<keyword evidence="3" id="KW-1185">Reference proteome</keyword>
<sequence>MYNVCFLSTDQEEGIVPYFLQDRVEKFEKFQSPDLVFPDQSRNLNGAPLRYSLVKGIMNTCIGGECFGYDVSLVKEMARYLNATAKFTNDPLLLPICGFERFGLNQAERKEKLAMISLILVFFFITNAYETKIIALMSSKPRVRLISTLQDVLDSGTMALDFPMFSSLYSFINHTHEPEEQLDGTSVYMTNGFVGSLLVQRAINWDFESNQPRYRIMDERFAMGVAFYSMPVKSALKHQFRFVQKALFETGIMNHCNSRRPRAAWADPSTSKFAAELARWTYRTVIGSCCRCSKDLRTASYGRAEVPPFGKTVVILRVDTTLAGNTAPRSSVKSHMVLHPARWEQRFGGGGGNSRGPRAAWADPSTSKFAAELARWTYRTVMGSCCRCSKDLRTASYGRAEVPPFGKTVVILRVDTALAGNTDPRSSVKSHMVLHPTRWEQRFGGGGG</sequence>
<evidence type="ECO:0000313" key="2">
    <source>
        <dbReference type="EnsemblMetazoa" id="CPIJ012048-PA"/>
    </source>
</evidence>
<reference evidence="1" key="1">
    <citation type="submission" date="2007-03" db="EMBL/GenBank/DDBJ databases">
        <title>Annotation of Culex pipiens quinquefasciatus.</title>
        <authorList>
            <consortium name="The Broad Institute Genome Sequencing Platform"/>
            <person name="Atkinson P.W."/>
            <person name="Hemingway J."/>
            <person name="Christensen B.M."/>
            <person name="Higgs S."/>
            <person name="Kodira C."/>
            <person name="Hannick L."/>
            <person name="Megy K."/>
            <person name="O'Leary S."/>
            <person name="Pearson M."/>
            <person name="Haas B.J."/>
            <person name="Mauceli E."/>
            <person name="Wortman J.R."/>
            <person name="Lee N.H."/>
            <person name="Guigo R."/>
            <person name="Stanke M."/>
            <person name="Alvarado L."/>
            <person name="Amedeo P."/>
            <person name="Antoine C.H."/>
            <person name="Arensburger P."/>
            <person name="Bidwell S.L."/>
            <person name="Crawford M."/>
            <person name="Camaro F."/>
            <person name="Devon K."/>
            <person name="Engels R."/>
            <person name="Hammond M."/>
            <person name="Howarth C."/>
            <person name="Koehrsen M."/>
            <person name="Lawson D."/>
            <person name="Montgomery P."/>
            <person name="Nene V."/>
            <person name="Nusbaum C."/>
            <person name="Puiu D."/>
            <person name="Romero-Severson J."/>
            <person name="Severson D.W."/>
            <person name="Shumway M."/>
            <person name="Sisk P."/>
            <person name="Stolte C."/>
            <person name="Zeng Q."/>
            <person name="Eisenstadt E."/>
            <person name="Fraser-Liggett C."/>
            <person name="Strausberg R."/>
            <person name="Galagan J."/>
            <person name="Birren B."/>
            <person name="Collins F.H."/>
        </authorList>
    </citation>
    <scope>NUCLEOTIDE SEQUENCE [LARGE SCALE GENOMIC DNA]</scope>
    <source>
        <strain evidence="1">JHB</strain>
    </source>
</reference>
<dbReference type="KEGG" id="cqu:CpipJ_CPIJ012048"/>
<reference evidence="2" key="2">
    <citation type="submission" date="2020-05" db="UniProtKB">
        <authorList>
            <consortium name="EnsemblMetazoa"/>
        </authorList>
    </citation>
    <scope>IDENTIFICATION</scope>
    <source>
        <strain evidence="2">JHB</strain>
    </source>
</reference>
<proteinExistence type="predicted"/>
<name>B0WXP4_CULQU</name>
<organism>
    <name type="scientific">Culex quinquefasciatus</name>
    <name type="common">Southern house mosquito</name>
    <name type="synonym">Culex pungens</name>
    <dbReference type="NCBI Taxonomy" id="7176"/>
    <lineage>
        <taxon>Eukaryota</taxon>
        <taxon>Metazoa</taxon>
        <taxon>Ecdysozoa</taxon>
        <taxon>Arthropoda</taxon>
        <taxon>Hexapoda</taxon>
        <taxon>Insecta</taxon>
        <taxon>Pterygota</taxon>
        <taxon>Neoptera</taxon>
        <taxon>Endopterygota</taxon>
        <taxon>Diptera</taxon>
        <taxon>Nematocera</taxon>
        <taxon>Culicoidea</taxon>
        <taxon>Culicidae</taxon>
        <taxon>Culicinae</taxon>
        <taxon>Culicini</taxon>
        <taxon>Culex</taxon>
        <taxon>Culex</taxon>
    </lineage>
</organism>
<dbReference type="HOGENOM" id="CLU_611463_0_0_1"/>
<dbReference type="InParanoid" id="B0WXP4"/>
<dbReference type="VEuPathDB" id="VectorBase:CPIJ012048"/>